<feature type="region of interest" description="Disordered" evidence="1">
    <location>
        <begin position="255"/>
        <end position="278"/>
    </location>
</feature>
<feature type="compositionally biased region" description="Acidic residues" evidence="1">
    <location>
        <begin position="313"/>
        <end position="322"/>
    </location>
</feature>
<evidence type="ECO:0000256" key="1">
    <source>
        <dbReference type="SAM" id="MobiDB-lite"/>
    </source>
</evidence>
<keyword evidence="4" id="KW-1185">Reference proteome</keyword>
<protein>
    <recommendedName>
        <fullName evidence="2">Zn(2)-C6 fungal-type domain-containing protein</fullName>
    </recommendedName>
</protein>
<dbReference type="PROSITE" id="PS00463">
    <property type="entry name" value="ZN2_CY6_FUNGAL_1"/>
    <property type="match status" value="1"/>
</dbReference>
<feature type="region of interest" description="Disordered" evidence="1">
    <location>
        <begin position="298"/>
        <end position="390"/>
    </location>
</feature>
<feature type="compositionally biased region" description="Low complexity" evidence="1">
    <location>
        <begin position="83"/>
        <end position="117"/>
    </location>
</feature>
<feature type="domain" description="Zn(2)-C6 fungal-type" evidence="2">
    <location>
        <begin position="169"/>
        <end position="202"/>
    </location>
</feature>
<reference evidence="3 4" key="1">
    <citation type="journal article" date="2016" name="Mol. Biol. Evol.">
        <title>Comparative Genomics of Early-Diverging Mushroom-Forming Fungi Provides Insights into the Origins of Lignocellulose Decay Capabilities.</title>
        <authorList>
            <person name="Nagy L.G."/>
            <person name="Riley R."/>
            <person name="Tritt A."/>
            <person name="Adam C."/>
            <person name="Daum C."/>
            <person name="Floudas D."/>
            <person name="Sun H."/>
            <person name="Yadav J.S."/>
            <person name="Pangilinan J."/>
            <person name="Larsson K.H."/>
            <person name="Matsuura K."/>
            <person name="Barry K."/>
            <person name="Labutti K."/>
            <person name="Kuo R."/>
            <person name="Ohm R.A."/>
            <person name="Bhattacharya S.S."/>
            <person name="Shirouzu T."/>
            <person name="Yoshinaga Y."/>
            <person name="Martin F.M."/>
            <person name="Grigoriev I.V."/>
            <person name="Hibbett D.S."/>
        </authorList>
    </citation>
    <scope>NUCLEOTIDE SEQUENCE [LARGE SCALE GENOMIC DNA]</scope>
    <source>
        <strain evidence="3 4">HHB12029</strain>
    </source>
</reference>
<dbReference type="STRING" id="1314781.A0A165FQI5"/>
<dbReference type="SUPFAM" id="SSF57701">
    <property type="entry name" value="Zn2/Cys6 DNA-binding domain"/>
    <property type="match status" value="1"/>
</dbReference>
<dbReference type="PROSITE" id="PS50048">
    <property type="entry name" value="ZN2_CY6_FUNGAL_2"/>
    <property type="match status" value="1"/>
</dbReference>
<feature type="region of interest" description="Disordered" evidence="1">
    <location>
        <begin position="67"/>
        <end position="163"/>
    </location>
</feature>
<dbReference type="CDD" id="cd00067">
    <property type="entry name" value="GAL4"/>
    <property type="match status" value="1"/>
</dbReference>
<sequence>MDVDTQPSEPTQTLPQLCGFRWQDMTADDLVAILHADGSEPSYADQLPGIHDDHFSFSRHIHNHNTKAMQGQGSGFASPTTASLSPFGLSSESPSSVDDQQQPQPHHIQQLQPGGQHAFPFPPNFPVYGQPSPSPSTSASMPPPPPARPNKRARDEQDQPAAQRKMQHACTHCKKLKMKCTFMPGSERCERCIKKGHPECRVEGRKRNPGPNARELLLRDLKAKDALIAGLLKHIFDPHMGTPLSIAAGRLDPSSLTRTILPPSPPDTEADDERTAPRGMGVQGLMSLLTQASASIARGGAGGGAAAWKLEEESSDSDEDEHEHESSSHTGTSSDEDDDNDHPKSKSKSKFGTKPLRLVAGGVCGKVPDTEGSDEGPSSNVDISNPLVVY</sequence>
<evidence type="ECO:0000313" key="4">
    <source>
        <dbReference type="Proteomes" id="UP000077266"/>
    </source>
</evidence>
<dbReference type="InterPro" id="IPR036864">
    <property type="entry name" value="Zn2-C6_fun-type_DNA-bd_sf"/>
</dbReference>
<dbReference type="EMBL" id="KV426074">
    <property type="protein sequence ID" value="KZV89366.1"/>
    <property type="molecule type" value="Genomic_DNA"/>
</dbReference>
<evidence type="ECO:0000313" key="3">
    <source>
        <dbReference type="EMBL" id="KZV89366.1"/>
    </source>
</evidence>
<dbReference type="GO" id="GO:0008270">
    <property type="term" value="F:zinc ion binding"/>
    <property type="evidence" value="ECO:0007669"/>
    <property type="project" value="InterPro"/>
</dbReference>
<dbReference type="Gene3D" id="4.10.240.10">
    <property type="entry name" value="Zn(2)-C6 fungal-type DNA-binding domain"/>
    <property type="match status" value="1"/>
</dbReference>
<feature type="compositionally biased region" description="Polar residues" evidence="1">
    <location>
        <begin position="67"/>
        <end position="82"/>
    </location>
</feature>
<organism evidence="3 4">
    <name type="scientific">Exidia glandulosa HHB12029</name>
    <dbReference type="NCBI Taxonomy" id="1314781"/>
    <lineage>
        <taxon>Eukaryota</taxon>
        <taxon>Fungi</taxon>
        <taxon>Dikarya</taxon>
        <taxon>Basidiomycota</taxon>
        <taxon>Agaricomycotina</taxon>
        <taxon>Agaricomycetes</taxon>
        <taxon>Auriculariales</taxon>
        <taxon>Exidiaceae</taxon>
        <taxon>Exidia</taxon>
    </lineage>
</organism>
<evidence type="ECO:0000259" key="2">
    <source>
        <dbReference type="PROSITE" id="PS50048"/>
    </source>
</evidence>
<dbReference type="Proteomes" id="UP000077266">
    <property type="component" value="Unassembled WGS sequence"/>
</dbReference>
<gene>
    <name evidence="3" type="ORF">EXIGLDRAFT_751195</name>
</gene>
<proteinExistence type="predicted"/>
<name>A0A165FQI5_EXIGL</name>
<dbReference type="InterPro" id="IPR001138">
    <property type="entry name" value="Zn2Cys6_DnaBD"/>
</dbReference>
<dbReference type="OrthoDB" id="2691383at2759"/>
<dbReference type="GO" id="GO:0000981">
    <property type="term" value="F:DNA-binding transcription factor activity, RNA polymerase II-specific"/>
    <property type="evidence" value="ECO:0007669"/>
    <property type="project" value="InterPro"/>
</dbReference>
<dbReference type="SMART" id="SM00066">
    <property type="entry name" value="GAL4"/>
    <property type="match status" value="1"/>
</dbReference>
<dbReference type="InParanoid" id="A0A165FQI5"/>
<dbReference type="AlphaFoldDB" id="A0A165FQI5"/>
<accession>A0A165FQI5</accession>